<proteinExistence type="predicted"/>
<dbReference type="InterPro" id="IPR011766">
    <property type="entry name" value="TPP_enzyme_TPP-bd"/>
</dbReference>
<dbReference type="Proteomes" id="UP001597229">
    <property type="component" value="Unassembled WGS sequence"/>
</dbReference>
<name>A0ABW3W9B8_9ACTN</name>
<dbReference type="InterPro" id="IPR051818">
    <property type="entry name" value="TPP_dependent_decarboxylase"/>
</dbReference>
<dbReference type="PANTHER" id="PTHR42818:SF1">
    <property type="entry name" value="SULFOPYRUVATE DECARBOXYLASE"/>
    <property type="match status" value="1"/>
</dbReference>
<dbReference type="Pfam" id="PF02775">
    <property type="entry name" value="TPP_enzyme_C"/>
    <property type="match status" value="1"/>
</dbReference>
<keyword evidence="1" id="KW-0210">Decarboxylase</keyword>
<keyword evidence="6" id="KW-1185">Reference proteome</keyword>
<keyword evidence="3" id="KW-0456">Lyase</keyword>
<dbReference type="PANTHER" id="PTHR42818">
    <property type="entry name" value="SULFOPYRUVATE DECARBOXYLASE SUBUNIT ALPHA"/>
    <property type="match status" value="1"/>
</dbReference>
<gene>
    <name evidence="5" type="ORF">ACFQ3F_25175</name>
</gene>
<sequence>MNRREVLEIFARHRGDAPAVTGPSFGGRVLHELAHEPATIYNMELAYPTALCLGLALALPDQRVYAVEGDGSMIAGMATLTTVARCAPPNLVVLVINNRSFASTGAQPTAEAGSADLVAIARGAGIGSAVRVSDVGEAEEALSKAAVTPGPHFVVADVEPEDVRTAGSSQAYPFDIVEAAVVFRRALEDRGLVPTIWAV</sequence>
<evidence type="ECO:0000259" key="4">
    <source>
        <dbReference type="Pfam" id="PF02775"/>
    </source>
</evidence>
<accession>A0ABW3W9B8</accession>
<feature type="domain" description="Thiamine pyrophosphate enzyme TPP-binding" evidence="4">
    <location>
        <begin position="43"/>
        <end position="155"/>
    </location>
</feature>
<dbReference type="Gene3D" id="3.40.50.970">
    <property type="match status" value="1"/>
</dbReference>
<comment type="caution">
    <text evidence="5">The sequence shown here is derived from an EMBL/GenBank/DDBJ whole genome shotgun (WGS) entry which is preliminary data.</text>
</comment>
<evidence type="ECO:0000256" key="2">
    <source>
        <dbReference type="ARBA" id="ARBA00023052"/>
    </source>
</evidence>
<protein>
    <submittedName>
        <fullName evidence="5">Thiamine pyrophosphate-dependent enzyme</fullName>
    </submittedName>
</protein>
<evidence type="ECO:0000313" key="6">
    <source>
        <dbReference type="Proteomes" id="UP001597229"/>
    </source>
</evidence>
<dbReference type="InterPro" id="IPR029061">
    <property type="entry name" value="THDP-binding"/>
</dbReference>
<evidence type="ECO:0000256" key="3">
    <source>
        <dbReference type="ARBA" id="ARBA00023239"/>
    </source>
</evidence>
<dbReference type="SUPFAM" id="SSF52518">
    <property type="entry name" value="Thiamin diphosphate-binding fold (THDP-binding)"/>
    <property type="match status" value="1"/>
</dbReference>
<dbReference type="RefSeq" id="WP_367918157.1">
    <property type="nucleotide sequence ID" value="NZ_BAABAC010000007.1"/>
</dbReference>
<dbReference type="InterPro" id="IPR000399">
    <property type="entry name" value="TPP-bd_CS"/>
</dbReference>
<reference evidence="6" key="1">
    <citation type="journal article" date="2019" name="Int. J. Syst. Evol. Microbiol.">
        <title>The Global Catalogue of Microorganisms (GCM) 10K type strain sequencing project: providing services to taxonomists for standard genome sequencing and annotation.</title>
        <authorList>
            <consortium name="The Broad Institute Genomics Platform"/>
            <consortium name="The Broad Institute Genome Sequencing Center for Infectious Disease"/>
            <person name="Wu L."/>
            <person name="Ma J."/>
        </authorList>
    </citation>
    <scope>NUCLEOTIDE SEQUENCE [LARGE SCALE GENOMIC DNA]</scope>
    <source>
        <strain evidence="6">CCUG 52478</strain>
    </source>
</reference>
<dbReference type="PROSITE" id="PS00187">
    <property type="entry name" value="TPP_ENZYMES"/>
    <property type="match status" value="1"/>
</dbReference>
<keyword evidence="2" id="KW-0786">Thiamine pyrophosphate</keyword>
<evidence type="ECO:0000256" key="1">
    <source>
        <dbReference type="ARBA" id="ARBA00022793"/>
    </source>
</evidence>
<organism evidence="5 6">
    <name type="scientific">Nocardioides ginsengisoli</name>
    <dbReference type="NCBI Taxonomy" id="363868"/>
    <lineage>
        <taxon>Bacteria</taxon>
        <taxon>Bacillati</taxon>
        <taxon>Actinomycetota</taxon>
        <taxon>Actinomycetes</taxon>
        <taxon>Propionibacteriales</taxon>
        <taxon>Nocardioidaceae</taxon>
        <taxon>Nocardioides</taxon>
    </lineage>
</organism>
<evidence type="ECO:0000313" key="5">
    <source>
        <dbReference type="EMBL" id="MFD1251108.1"/>
    </source>
</evidence>
<dbReference type="EMBL" id="JBHTLX010000033">
    <property type="protein sequence ID" value="MFD1251108.1"/>
    <property type="molecule type" value="Genomic_DNA"/>
</dbReference>